<sequence>MQLCPLALMVYSPETSLNFSSWYSSLLLCVTVNSFLRPPSDVTGHGVQVIEPSGHSIRQTFQATLHHGVLMQSNQTHSNDKAVSWSSTVSLFFNNGHPICYGS</sequence>
<gene>
    <name evidence="1" type="ORF">XENOCAPTIV_011625</name>
</gene>
<accession>A0ABV0R9I6</accession>
<organism evidence="1 2">
    <name type="scientific">Xenoophorus captivus</name>
    <dbReference type="NCBI Taxonomy" id="1517983"/>
    <lineage>
        <taxon>Eukaryota</taxon>
        <taxon>Metazoa</taxon>
        <taxon>Chordata</taxon>
        <taxon>Craniata</taxon>
        <taxon>Vertebrata</taxon>
        <taxon>Euteleostomi</taxon>
        <taxon>Actinopterygii</taxon>
        <taxon>Neopterygii</taxon>
        <taxon>Teleostei</taxon>
        <taxon>Neoteleostei</taxon>
        <taxon>Acanthomorphata</taxon>
        <taxon>Ovalentaria</taxon>
        <taxon>Atherinomorphae</taxon>
        <taxon>Cyprinodontiformes</taxon>
        <taxon>Goodeidae</taxon>
        <taxon>Xenoophorus</taxon>
    </lineage>
</organism>
<protein>
    <submittedName>
        <fullName evidence="1">Uncharacterized protein</fullName>
    </submittedName>
</protein>
<keyword evidence="2" id="KW-1185">Reference proteome</keyword>
<proteinExistence type="predicted"/>
<comment type="caution">
    <text evidence="1">The sequence shown here is derived from an EMBL/GenBank/DDBJ whole genome shotgun (WGS) entry which is preliminary data.</text>
</comment>
<evidence type="ECO:0000313" key="2">
    <source>
        <dbReference type="Proteomes" id="UP001434883"/>
    </source>
</evidence>
<dbReference type="Proteomes" id="UP001434883">
    <property type="component" value="Unassembled WGS sequence"/>
</dbReference>
<dbReference type="EMBL" id="JAHRIN010036088">
    <property type="protein sequence ID" value="MEQ2204336.1"/>
    <property type="molecule type" value="Genomic_DNA"/>
</dbReference>
<reference evidence="1 2" key="1">
    <citation type="submission" date="2021-06" db="EMBL/GenBank/DDBJ databases">
        <authorList>
            <person name="Palmer J.M."/>
        </authorList>
    </citation>
    <scope>NUCLEOTIDE SEQUENCE [LARGE SCALE GENOMIC DNA]</scope>
    <source>
        <strain evidence="1 2">XC_2019</strain>
        <tissue evidence="1">Muscle</tissue>
    </source>
</reference>
<evidence type="ECO:0000313" key="1">
    <source>
        <dbReference type="EMBL" id="MEQ2204336.1"/>
    </source>
</evidence>
<name>A0ABV0R9I6_9TELE</name>